<sequence>MSYRAEFAFTDLDFCERSTRYKPGGLCPVRLGEILGEPPRYRIIAKLGYGGYSTVWLARDMVARYACRCIKNVTLKIIEAADTLESRESEILRRLQSPSSVASTDQPLVLQIYDAFKLHSANGAHQVLVTETVILLQCLQLPYSRTSGRDLVRQAIEAVAFIHDRGVAHGGRFPLYAHIYAPSLDLHPRNLGVAVPDLDTFSDVDIWHHCGQPEIIPLIAYDPARDLASFPPYLSMAIDLGPVLREAPGFSERRPRVRVIDLGNAYVPAESPSPRCYTRLEYTAPEVLFPSVAHNNRDSHWDCRADIWALACTIHQLMSGNPFCSRLGGGVRILRETAALCGGAPKEWQEYFASRPGAPLVVDYSIEIADNKWKEREESFRAQGEEDAAGLVKLLRRMLVIDPTRRPSASELLQDSYFAPEENLPRT</sequence>
<dbReference type="InterPro" id="IPR000719">
    <property type="entry name" value="Prot_kinase_dom"/>
</dbReference>
<dbReference type="GO" id="GO:0005524">
    <property type="term" value="F:ATP binding"/>
    <property type="evidence" value="ECO:0007669"/>
    <property type="project" value="UniProtKB-KW"/>
</dbReference>
<dbReference type="GO" id="GO:0004674">
    <property type="term" value="F:protein serine/threonine kinase activity"/>
    <property type="evidence" value="ECO:0007669"/>
    <property type="project" value="UniProtKB-KW"/>
</dbReference>
<evidence type="ECO:0000256" key="3">
    <source>
        <dbReference type="ARBA" id="ARBA00022840"/>
    </source>
</evidence>
<dbReference type="Gene3D" id="3.30.200.20">
    <property type="entry name" value="Phosphorylase Kinase, domain 1"/>
    <property type="match status" value="1"/>
</dbReference>
<dbReference type="InterPro" id="IPR050117">
    <property type="entry name" value="MAPK"/>
</dbReference>
<keyword evidence="5" id="KW-0808">Transferase</keyword>
<dbReference type="SUPFAM" id="SSF56112">
    <property type="entry name" value="Protein kinase-like (PK-like)"/>
    <property type="match status" value="1"/>
</dbReference>
<dbReference type="EMBL" id="JARJCW010000067">
    <property type="protein sequence ID" value="KAJ7199676.1"/>
    <property type="molecule type" value="Genomic_DNA"/>
</dbReference>
<feature type="domain" description="Protein kinase" evidence="4">
    <location>
        <begin position="41"/>
        <end position="418"/>
    </location>
</feature>
<keyword evidence="5" id="KW-0418">Kinase</keyword>
<evidence type="ECO:0000313" key="6">
    <source>
        <dbReference type="Proteomes" id="UP001219525"/>
    </source>
</evidence>
<dbReference type="AlphaFoldDB" id="A0AAD6V1E0"/>
<protein>
    <submittedName>
        <fullName evidence="5">Kinase-like domain-containing protein</fullName>
    </submittedName>
</protein>
<reference evidence="5" key="1">
    <citation type="submission" date="2023-03" db="EMBL/GenBank/DDBJ databases">
        <title>Massive genome expansion in bonnet fungi (Mycena s.s.) driven by repeated elements and novel gene families across ecological guilds.</title>
        <authorList>
            <consortium name="Lawrence Berkeley National Laboratory"/>
            <person name="Harder C.B."/>
            <person name="Miyauchi S."/>
            <person name="Viragh M."/>
            <person name="Kuo A."/>
            <person name="Thoen E."/>
            <person name="Andreopoulos B."/>
            <person name="Lu D."/>
            <person name="Skrede I."/>
            <person name="Drula E."/>
            <person name="Henrissat B."/>
            <person name="Morin E."/>
            <person name="Kohler A."/>
            <person name="Barry K."/>
            <person name="LaButti K."/>
            <person name="Morin E."/>
            <person name="Salamov A."/>
            <person name="Lipzen A."/>
            <person name="Mereny Z."/>
            <person name="Hegedus B."/>
            <person name="Baldrian P."/>
            <person name="Stursova M."/>
            <person name="Weitz H."/>
            <person name="Taylor A."/>
            <person name="Grigoriev I.V."/>
            <person name="Nagy L.G."/>
            <person name="Martin F."/>
            <person name="Kauserud H."/>
        </authorList>
    </citation>
    <scope>NUCLEOTIDE SEQUENCE</scope>
    <source>
        <strain evidence="5">9144</strain>
    </source>
</reference>
<evidence type="ECO:0000256" key="1">
    <source>
        <dbReference type="ARBA" id="ARBA00022527"/>
    </source>
</evidence>
<proteinExistence type="predicted"/>
<dbReference type="Proteomes" id="UP001219525">
    <property type="component" value="Unassembled WGS sequence"/>
</dbReference>
<dbReference type="InterPro" id="IPR011009">
    <property type="entry name" value="Kinase-like_dom_sf"/>
</dbReference>
<gene>
    <name evidence="5" type="ORF">GGX14DRAFT_372991</name>
</gene>
<organism evidence="5 6">
    <name type="scientific">Mycena pura</name>
    <dbReference type="NCBI Taxonomy" id="153505"/>
    <lineage>
        <taxon>Eukaryota</taxon>
        <taxon>Fungi</taxon>
        <taxon>Dikarya</taxon>
        <taxon>Basidiomycota</taxon>
        <taxon>Agaricomycotina</taxon>
        <taxon>Agaricomycetes</taxon>
        <taxon>Agaricomycetidae</taxon>
        <taxon>Agaricales</taxon>
        <taxon>Marasmiineae</taxon>
        <taxon>Mycenaceae</taxon>
        <taxon>Mycena</taxon>
    </lineage>
</organism>
<keyword evidence="2" id="KW-0547">Nucleotide-binding</keyword>
<evidence type="ECO:0000259" key="4">
    <source>
        <dbReference type="PROSITE" id="PS50011"/>
    </source>
</evidence>
<evidence type="ECO:0000313" key="5">
    <source>
        <dbReference type="EMBL" id="KAJ7199676.1"/>
    </source>
</evidence>
<keyword evidence="3" id="KW-0067">ATP-binding</keyword>
<dbReference type="PROSITE" id="PS50011">
    <property type="entry name" value="PROTEIN_KINASE_DOM"/>
    <property type="match status" value="1"/>
</dbReference>
<accession>A0AAD6V1E0</accession>
<name>A0AAD6V1E0_9AGAR</name>
<keyword evidence="6" id="KW-1185">Reference proteome</keyword>
<keyword evidence="1" id="KW-0723">Serine/threonine-protein kinase</keyword>
<comment type="caution">
    <text evidence="5">The sequence shown here is derived from an EMBL/GenBank/DDBJ whole genome shotgun (WGS) entry which is preliminary data.</text>
</comment>
<dbReference type="SMART" id="SM00220">
    <property type="entry name" value="S_TKc"/>
    <property type="match status" value="1"/>
</dbReference>
<dbReference type="Gene3D" id="1.10.510.10">
    <property type="entry name" value="Transferase(Phosphotransferase) domain 1"/>
    <property type="match status" value="1"/>
</dbReference>
<dbReference type="PANTHER" id="PTHR24055">
    <property type="entry name" value="MITOGEN-ACTIVATED PROTEIN KINASE"/>
    <property type="match status" value="1"/>
</dbReference>
<dbReference type="Pfam" id="PF00069">
    <property type="entry name" value="Pkinase"/>
    <property type="match status" value="1"/>
</dbReference>
<evidence type="ECO:0000256" key="2">
    <source>
        <dbReference type="ARBA" id="ARBA00022741"/>
    </source>
</evidence>